<dbReference type="HAMAP" id="MF_01600">
    <property type="entry name" value="UPF0182"/>
    <property type="match status" value="1"/>
</dbReference>
<feature type="compositionally biased region" description="Low complexity" evidence="6">
    <location>
        <begin position="915"/>
        <end position="954"/>
    </location>
</feature>
<evidence type="ECO:0000256" key="5">
    <source>
        <dbReference type="HAMAP-Rule" id="MF_01600"/>
    </source>
</evidence>
<evidence type="ECO:0000313" key="9">
    <source>
        <dbReference type="Proteomes" id="UP000289805"/>
    </source>
</evidence>
<feature type="transmembrane region" description="Helical" evidence="5">
    <location>
        <begin position="24"/>
        <end position="45"/>
    </location>
</feature>
<dbReference type="RefSeq" id="WP_030150757.1">
    <property type="nucleotide sequence ID" value="NZ_JOFV01000005.1"/>
</dbReference>
<accession>A0A4Q1L2G5</accession>
<feature type="region of interest" description="Disordered" evidence="6">
    <location>
        <begin position="901"/>
        <end position="954"/>
    </location>
</feature>
<dbReference type="InterPro" id="IPR005372">
    <property type="entry name" value="UPF0182"/>
</dbReference>
<protein>
    <recommendedName>
        <fullName evidence="5">UPF0182 protein EQW73_02280</fullName>
    </recommendedName>
</protein>
<evidence type="ECO:0000313" key="10">
    <source>
        <dbReference type="Proteomes" id="UP000290517"/>
    </source>
</evidence>
<keyword evidence="4 5" id="KW-0472">Membrane</keyword>
<evidence type="ECO:0000256" key="6">
    <source>
        <dbReference type="SAM" id="MobiDB-lite"/>
    </source>
</evidence>
<evidence type="ECO:0000256" key="1">
    <source>
        <dbReference type="ARBA" id="ARBA00022475"/>
    </source>
</evidence>
<evidence type="ECO:0000313" key="7">
    <source>
        <dbReference type="EMBL" id="RXR27285.1"/>
    </source>
</evidence>
<name>A0A4Q1L2G5_9CELL</name>
<evidence type="ECO:0000256" key="4">
    <source>
        <dbReference type="ARBA" id="ARBA00023136"/>
    </source>
</evidence>
<dbReference type="Proteomes" id="UP000289805">
    <property type="component" value="Unassembled WGS sequence"/>
</dbReference>
<dbReference type="GO" id="GO:0005886">
    <property type="term" value="C:plasma membrane"/>
    <property type="evidence" value="ECO:0007669"/>
    <property type="project" value="UniProtKB-SubCell"/>
</dbReference>
<proteinExistence type="inferred from homology"/>
<feature type="transmembrane region" description="Helical" evidence="5">
    <location>
        <begin position="65"/>
        <end position="90"/>
    </location>
</feature>
<dbReference type="AlphaFoldDB" id="A0A4Q1L2G5"/>
<dbReference type="Proteomes" id="UP000290517">
    <property type="component" value="Unassembled WGS sequence"/>
</dbReference>
<keyword evidence="3 5" id="KW-1133">Transmembrane helix</keyword>
<evidence type="ECO:0000256" key="2">
    <source>
        <dbReference type="ARBA" id="ARBA00022692"/>
    </source>
</evidence>
<reference evidence="9 10" key="1">
    <citation type="submission" date="2019-01" db="EMBL/GenBank/DDBJ databases">
        <title>Oerskovia turbata Genome sequencing and assembly.</title>
        <authorList>
            <person name="Dou T."/>
        </authorList>
    </citation>
    <scope>NUCLEOTIDE SEQUENCE [LARGE SCALE GENOMIC DNA]</scope>
    <source>
        <strain evidence="8 9">JCM12123</strain>
        <strain evidence="7 10">JCM3160</strain>
    </source>
</reference>
<feature type="transmembrane region" description="Helical" evidence="5">
    <location>
        <begin position="119"/>
        <end position="140"/>
    </location>
</feature>
<dbReference type="PANTHER" id="PTHR39344:SF1">
    <property type="entry name" value="UPF0182 PROTEIN SLL1060"/>
    <property type="match status" value="1"/>
</dbReference>
<feature type="transmembrane region" description="Helical" evidence="5">
    <location>
        <begin position="219"/>
        <end position="238"/>
    </location>
</feature>
<dbReference type="OrthoDB" id="9763654at2"/>
<dbReference type="PANTHER" id="PTHR39344">
    <property type="entry name" value="UPF0182 PROTEIN SLL1060"/>
    <property type="match status" value="1"/>
</dbReference>
<comment type="similarity">
    <text evidence="5">Belongs to the UPF0182 family.</text>
</comment>
<comment type="subcellular location">
    <subcellularLocation>
        <location evidence="5">Cell membrane</location>
        <topology evidence="5">Multi-pass membrane protein</topology>
    </subcellularLocation>
</comment>
<dbReference type="EMBL" id="SDJR01000002">
    <property type="protein sequence ID" value="RXR27285.1"/>
    <property type="molecule type" value="Genomic_DNA"/>
</dbReference>
<organism evidence="8 9">
    <name type="scientific">Oerskovia turbata</name>
    <dbReference type="NCBI Taxonomy" id="1713"/>
    <lineage>
        <taxon>Bacteria</taxon>
        <taxon>Bacillati</taxon>
        <taxon>Actinomycetota</taxon>
        <taxon>Actinomycetes</taxon>
        <taxon>Micrococcales</taxon>
        <taxon>Cellulomonadaceae</taxon>
        <taxon>Oerskovia</taxon>
    </lineage>
</organism>
<dbReference type="STRING" id="1713.GCA_000718325_01203"/>
<dbReference type="Pfam" id="PF03699">
    <property type="entry name" value="UPF0182"/>
    <property type="match status" value="1"/>
</dbReference>
<evidence type="ECO:0000313" key="8">
    <source>
        <dbReference type="EMBL" id="RXR36141.1"/>
    </source>
</evidence>
<evidence type="ECO:0000256" key="3">
    <source>
        <dbReference type="ARBA" id="ARBA00022989"/>
    </source>
</evidence>
<comment type="caution">
    <text evidence="8">The sequence shown here is derived from an EMBL/GenBank/DDBJ whole genome shotgun (WGS) entry which is preliminary data.</text>
</comment>
<feature type="transmembrane region" description="Helical" evidence="5">
    <location>
        <begin position="267"/>
        <end position="285"/>
    </location>
</feature>
<keyword evidence="1 5" id="KW-1003">Cell membrane</keyword>
<gene>
    <name evidence="7" type="ORF">EQW73_02280</name>
    <name evidence="8" type="ORF">EQW78_03480</name>
</gene>
<dbReference type="GO" id="GO:0005576">
    <property type="term" value="C:extracellular region"/>
    <property type="evidence" value="ECO:0007669"/>
    <property type="project" value="TreeGrafter"/>
</dbReference>
<dbReference type="EMBL" id="SDJQ01000005">
    <property type="protein sequence ID" value="RXR36141.1"/>
    <property type="molecule type" value="Genomic_DNA"/>
</dbReference>
<feature type="transmembrane region" description="Helical" evidence="5">
    <location>
        <begin position="292"/>
        <end position="313"/>
    </location>
</feature>
<feature type="transmembrane region" description="Helical" evidence="5">
    <location>
        <begin position="175"/>
        <end position="198"/>
    </location>
</feature>
<keyword evidence="10" id="KW-1185">Reference proteome</keyword>
<sequence length="1009" mass="108085">MSFAAAPRRPSGSEAGSRRRRSPLGIAVAVVAALVLLLFLLAQFWTEVLWFTQLGFEGVLWTEWGTRAALFVGGFLVMGGLVFLSLSLAYRSRPIYAPSTPEQATLDQYREAIEPLRKVVTIAGPALIGFFAGAAASSQWSTVLLALNSVPFGTRDPQWGLDISFFVFTLPVLRFAVGFLMAAVIIAGIGALATHYLYGGVRIGGGAGSGPRTTKAARVQLSVTAAVLMLLIGANYWLDRYSLLTTTGDKFDGASYADVNAVIPSKAILTGVAILVALLFVATAVRGNWRLPAIGVGLMVVSAIAIGGIYPAVVQRFQVNPNAQEFEAEYIQRNIDATKTAFGLDGVEASNYDAKTQAEAGALRADADTTASIRLLDPQIVSPTFRQLQQNKQYYNFQETLSVDRYMIDGQSRDTVIAVRELNLAGLGASQRNWVNDHTVYTHGYGVVAAYGNQIGPGGQPAFYEGDIPSVGSLPEYEPRIYFSPDSTQYSIVGAPEGTKPWEFDYPDDEAGGQVNNTFGAEDGAVAGPSVGSFGTKLLYALKFGSEQILFSDRVTTDSQILYDRSPRDRVAKVAPYLTLDGKVYPAVVDGRVKWIVDGYTTTNSYPYSASRPLDEATQDTLTVNSQSVAALAPQQVNYIRNSVKATVDAYDGSVDLYAWDTEDPILQAWDNVFPTSLKPISEISGDLMSHLRYPEDMFKVQRALLTSYHVDDAREFFSGQDFWNVPRDPTVRGTGTKPYQPPYYLTLQMPGQENPAFSLMTTFIPGGNSDREILTGFLAVDAEAGSTAGVKAESYGKLRLLELPRNATVPGPGQVQNTFDSDPTVSNELNILSRGNSTVIHGNLLTLPVGGGLLYVQPVYVQASEGTKFPLLRKVLVSFGDQVGFADTLDEALNQVFGGESGANAGDAGGEVLPEIPTDETVTPPDEGTTDPGTDPGTGTPAPGTGTENPEARAQLDQALQAANQAIQDGQAALAEGDFAAYGESQERLQAALESAIAAEESLGTETP</sequence>
<keyword evidence="2 5" id="KW-0812">Transmembrane</keyword>